<organism evidence="1 2">
    <name type="scientific">Gottschalkia purinilytica</name>
    <name type="common">Clostridium purinilyticum</name>
    <dbReference type="NCBI Taxonomy" id="1503"/>
    <lineage>
        <taxon>Bacteria</taxon>
        <taxon>Bacillati</taxon>
        <taxon>Bacillota</taxon>
        <taxon>Tissierellia</taxon>
        <taxon>Tissierellales</taxon>
        <taxon>Gottschalkiaceae</taxon>
        <taxon>Gottschalkia</taxon>
    </lineage>
</organism>
<dbReference type="InterPro" id="IPR011989">
    <property type="entry name" value="ARM-like"/>
</dbReference>
<dbReference type="OrthoDB" id="3692795at2"/>
<evidence type="ECO:0000313" key="1">
    <source>
        <dbReference type="EMBL" id="KNF07338.1"/>
    </source>
</evidence>
<sequence length="199" mass="23200">MNDDQLCDEFVLELQEKIPEISDFNDIGRLRTCHKEVVPILLKYLDKFEGSNYKEGIVRALGVKGFTEATETLIKEFSSSNDRYYKWAIGDSLFMIQDKRFEDEYIEIVKNKKHGSARQMVVIGIGRIKSEKAIPILIDLLDDEEVNGHVIIALGYYKDPKLIKYIEPFIDHKEAWKRNEAKKALKKMGYFKQQEDESN</sequence>
<dbReference type="Proteomes" id="UP000037267">
    <property type="component" value="Unassembled WGS sequence"/>
</dbReference>
<dbReference type="SUPFAM" id="SSF48371">
    <property type="entry name" value="ARM repeat"/>
    <property type="match status" value="1"/>
</dbReference>
<protein>
    <submittedName>
        <fullName evidence="1">HEAT repeat containing protein</fullName>
    </submittedName>
</protein>
<gene>
    <name evidence="1" type="ORF">CLPU_18c00200</name>
</gene>
<comment type="caution">
    <text evidence="1">The sequence shown here is derived from an EMBL/GenBank/DDBJ whole genome shotgun (WGS) entry which is preliminary data.</text>
</comment>
<name>A0A0L0W706_GOTPU</name>
<proteinExistence type="predicted"/>
<accession>A0A0L0W706</accession>
<keyword evidence="2" id="KW-1185">Reference proteome</keyword>
<dbReference type="Gene3D" id="1.25.10.10">
    <property type="entry name" value="Leucine-rich Repeat Variant"/>
    <property type="match status" value="1"/>
</dbReference>
<dbReference type="EMBL" id="LGSS01000018">
    <property type="protein sequence ID" value="KNF07338.1"/>
    <property type="molecule type" value="Genomic_DNA"/>
</dbReference>
<evidence type="ECO:0000313" key="2">
    <source>
        <dbReference type="Proteomes" id="UP000037267"/>
    </source>
</evidence>
<dbReference type="RefSeq" id="WP_050356312.1">
    <property type="nucleotide sequence ID" value="NZ_LGSS01000018.1"/>
</dbReference>
<dbReference type="Pfam" id="PF13646">
    <property type="entry name" value="HEAT_2"/>
    <property type="match status" value="1"/>
</dbReference>
<dbReference type="InterPro" id="IPR016024">
    <property type="entry name" value="ARM-type_fold"/>
</dbReference>
<dbReference type="AlphaFoldDB" id="A0A0L0W706"/>
<reference evidence="2" key="1">
    <citation type="submission" date="2015-07" db="EMBL/GenBank/DDBJ databases">
        <title>Draft genome sequence of the purine-degrading Gottschalkia purinilyticum DSM 1384 (formerly Clostridium purinilyticum).</title>
        <authorList>
            <person name="Poehlein A."/>
            <person name="Schiel-Bengelsdorf B."/>
            <person name="Bengelsdorf F.R."/>
            <person name="Daniel R."/>
            <person name="Duerre P."/>
        </authorList>
    </citation>
    <scope>NUCLEOTIDE SEQUENCE [LARGE SCALE GENOMIC DNA]</scope>
    <source>
        <strain evidence="2">DSM 1384</strain>
    </source>
</reference>
<dbReference type="STRING" id="1503.CLPU_18c00200"/>